<protein>
    <submittedName>
        <fullName evidence="4">Methylmalonyl-CoA mutase</fullName>
    </submittedName>
</protein>
<evidence type="ECO:0000313" key="5">
    <source>
        <dbReference type="Proteomes" id="UP000696931"/>
    </source>
</evidence>
<keyword evidence="1" id="KW-0413">Isomerase</keyword>
<dbReference type="PANTHER" id="PTHR48101:SF1">
    <property type="entry name" value="METHYLMALONYL-COA MUTASE, LARGE SUBUNIT"/>
    <property type="match status" value="1"/>
</dbReference>
<feature type="region of interest" description="Disordered" evidence="2">
    <location>
        <begin position="1"/>
        <end position="54"/>
    </location>
</feature>
<organism evidence="4 5">
    <name type="scientific">Eiseniibacteriota bacterium</name>
    <dbReference type="NCBI Taxonomy" id="2212470"/>
    <lineage>
        <taxon>Bacteria</taxon>
        <taxon>Candidatus Eiseniibacteriota</taxon>
    </lineage>
</organism>
<dbReference type="Pfam" id="PF01642">
    <property type="entry name" value="MM_CoA_mutase"/>
    <property type="match status" value="1"/>
</dbReference>
<dbReference type="SUPFAM" id="SSF51703">
    <property type="entry name" value="Cobalamin (vitamin B12)-dependent enzymes"/>
    <property type="match status" value="1"/>
</dbReference>
<dbReference type="InterPro" id="IPR006098">
    <property type="entry name" value="MMCoA_mutase_a_cat"/>
</dbReference>
<reference evidence="4" key="1">
    <citation type="submission" date="2020-07" db="EMBL/GenBank/DDBJ databases">
        <title>Huge and variable diversity of episymbiotic CPR bacteria and DPANN archaea in groundwater ecosystems.</title>
        <authorList>
            <person name="He C.Y."/>
            <person name="Keren R."/>
            <person name="Whittaker M."/>
            <person name="Farag I.F."/>
            <person name="Doudna J."/>
            <person name="Cate J.H.D."/>
            <person name="Banfield J.F."/>
        </authorList>
    </citation>
    <scope>NUCLEOTIDE SEQUENCE</scope>
    <source>
        <strain evidence="4">NC_groundwater_1813_Pr3_B-0.1um_71_17</strain>
    </source>
</reference>
<evidence type="ECO:0000256" key="2">
    <source>
        <dbReference type="SAM" id="MobiDB-lite"/>
    </source>
</evidence>
<accession>A0A933W961</accession>
<name>A0A933W961_UNCEI</name>
<evidence type="ECO:0000259" key="3">
    <source>
        <dbReference type="Pfam" id="PF01642"/>
    </source>
</evidence>
<dbReference type="Gene3D" id="3.20.20.240">
    <property type="entry name" value="Methylmalonyl-CoA mutase"/>
    <property type="match status" value="1"/>
</dbReference>
<dbReference type="GO" id="GO:0031419">
    <property type="term" value="F:cobalamin binding"/>
    <property type="evidence" value="ECO:0007669"/>
    <property type="project" value="InterPro"/>
</dbReference>
<sequence>MSRSPKPRGRAAATPQPDVKPRRTPSDLPVRAVYGPADLPADLGARTPLPGEAPYTRGVHPGMYRSRLWTMRQYAGFGSAAQTNERFRFLLGQGQTGLSVAFDLPTQMGYDSDHALARGEVGKVGVAISCLADMEQLLDQIPLDQVSTSMTINSTAPLLLAFYVAVADGRGTSREKLNGTVQNDVLKEYIARGTYIYPPAPSLRLITDVFEFTAQQVPQWNSISVSGYHMREAGSTAVQELAFTLADGLTYLAAARERGLDAAKIAKRISFFFNAHNHLFEEVAKFRAARRMWAELLHERFGITDPEARKLRFHTQTAGSMLTAQQPLNNVVRVAVQGLAAVLGGTQSLHTNSFDEALSLPSQSSALLALRTQQVLAFESGATDAVDPLAGSYFVEALTDELETRARALITHVDEMGGMRAAIENGWVQEQIHLAAYQWQRDVESGERTVVGVNKFVENETPAAAPFKQDPRVEEERAAFLADWRASRDAGTCAAALAALERDARGTANLVPPILAALTARATLGEVCDVMRGVFGVHRPGDKL</sequence>
<gene>
    <name evidence="4" type="ORF">HZA61_01010</name>
</gene>
<feature type="domain" description="Methylmalonyl-CoA mutase alpha/beta chain catalytic" evidence="3">
    <location>
        <begin position="24"/>
        <end position="536"/>
    </location>
</feature>
<dbReference type="Proteomes" id="UP000696931">
    <property type="component" value="Unassembled WGS sequence"/>
</dbReference>
<evidence type="ECO:0000313" key="4">
    <source>
        <dbReference type="EMBL" id="MBI5168044.1"/>
    </source>
</evidence>
<comment type="caution">
    <text evidence="4">The sequence shown here is derived from an EMBL/GenBank/DDBJ whole genome shotgun (WGS) entry which is preliminary data.</text>
</comment>
<dbReference type="InterPro" id="IPR006099">
    <property type="entry name" value="MeMalonylCoA_mutase_a/b_cat"/>
</dbReference>
<dbReference type="PANTHER" id="PTHR48101">
    <property type="entry name" value="METHYLMALONYL-COA MUTASE, MITOCHONDRIAL-RELATED"/>
    <property type="match status" value="1"/>
</dbReference>
<dbReference type="AlphaFoldDB" id="A0A933W961"/>
<dbReference type="NCBIfam" id="TIGR00641">
    <property type="entry name" value="acid_CoA_mut_N"/>
    <property type="match status" value="1"/>
</dbReference>
<dbReference type="EMBL" id="JACRIW010000009">
    <property type="protein sequence ID" value="MBI5168044.1"/>
    <property type="molecule type" value="Genomic_DNA"/>
</dbReference>
<evidence type="ECO:0000256" key="1">
    <source>
        <dbReference type="ARBA" id="ARBA00023235"/>
    </source>
</evidence>
<proteinExistence type="predicted"/>
<dbReference type="GO" id="GO:0004494">
    <property type="term" value="F:methylmalonyl-CoA mutase activity"/>
    <property type="evidence" value="ECO:0007669"/>
    <property type="project" value="InterPro"/>
</dbReference>
<dbReference type="InterPro" id="IPR016176">
    <property type="entry name" value="Cbl-dep_enz_cat"/>
</dbReference>